<feature type="active site" description="Proton acceptor" evidence="7">
    <location>
        <position position="71"/>
    </location>
</feature>
<dbReference type="Proteomes" id="UP001310692">
    <property type="component" value="Unassembled WGS sequence"/>
</dbReference>
<dbReference type="PANTHER" id="PTHR21089:SF1">
    <property type="entry name" value="BIFUNCTIONAL 3-DEHYDROQUINATE DEHYDRATASE_SHIKIMATE DEHYDROGENASE, CHLOROPLASTIC"/>
    <property type="match status" value="1"/>
</dbReference>
<feature type="binding site" evidence="7">
    <location>
        <begin position="131"/>
        <end position="135"/>
    </location>
    <ligand>
        <name>NADP(+)</name>
        <dbReference type="ChEBI" id="CHEBI:58349"/>
    </ligand>
</feature>
<dbReference type="CDD" id="cd01065">
    <property type="entry name" value="NAD_bind_Shikimate_DH"/>
    <property type="match status" value="1"/>
</dbReference>
<comment type="pathway">
    <text evidence="1 7">Metabolic intermediate biosynthesis; chorismate biosynthesis; chorismate from D-erythrose 4-phosphate and phosphoenolpyruvate: step 4/7.</text>
</comment>
<feature type="binding site" evidence="7">
    <location>
        <position position="107"/>
    </location>
    <ligand>
        <name>shikimate</name>
        <dbReference type="ChEBI" id="CHEBI:36208"/>
    </ligand>
</feature>
<protein>
    <recommendedName>
        <fullName evidence="2 7">Shikimate dehydrogenase (NADP(+))</fullName>
        <shortName evidence="7">SDH</shortName>
        <ecNumber evidence="2 7">1.1.1.25</ecNumber>
    </recommendedName>
</protein>
<dbReference type="HAMAP" id="MF_00222">
    <property type="entry name" value="Shikimate_DH_AroE"/>
    <property type="match status" value="1"/>
</dbReference>
<feature type="binding site" evidence="7">
    <location>
        <position position="92"/>
    </location>
    <ligand>
        <name>shikimate</name>
        <dbReference type="ChEBI" id="CHEBI:36208"/>
    </ligand>
</feature>
<feature type="binding site" evidence="7">
    <location>
        <position position="218"/>
    </location>
    <ligand>
        <name>NADP(+)</name>
        <dbReference type="ChEBI" id="CHEBI:58349"/>
    </ligand>
</feature>
<proteinExistence type="inferred from homology"/>
<evidence type="ECO:0000259" key="9">
    <source>
        <dbReference type="Pfam" id="PF08501"/>
    </source>
</evidence>
<sequence length="277" mass="28771">MTITARTALAGVAGWPVHHSLSPMLMNAWLAATSVDAVYTAFEVHPNRAHEAFAALPTLGIRGLNVTAPLKEVALAVAHSASPPAQAIGAANLLVVRDGVLHADNTDALGFLAACREAGFALNRGPVLVLGAGGAARAILHALDRAKIAEIRLTNRTAERASALKAELAPGAILADWSDRQGAAREAGVIINTARAHDGDDRLIDWRSLAGHPHVIDINYGEGLGQFLSGARAAGLQTLDGIAMLIGQARPSFEALFGRRAPSDVDAEALLRKALAA</sequence>
<dbReference type="InterPro" id="IPR022893">
    <property type="entry name" value="Shikimate_DH_fam"/>
</dbReference>
<dbReference type="EMBL" id="JAZDRO010000001">
    <property type="protein sequence ID" value="MEE2565378.1"/>
    <property type="molecule type" value="Genomic_DNA"/>
</dbReference>
<dbReference type="InterPro" id="IPR046346">
    <property type="entry name" value="Aminoacid_DH-like_N_sf"/>
</dbReference>
<keyword evidence="11" id="KW-1185">Reference proteome</keyword>
<dbReference type="Gene3D" id="3.40.50.10860">
    <property type="entry name" value="Leucine Dehydrogenase, chain A, domain 1"/>
    <property type="match status" value="1"/>
</dbReference>
<evidence type="ECO:0000256" key="5">
    <source>
        <dbReference type="ARBA" id="ARBA00023141"/>
    </source>
</evidence>
<evidence type="ECO:0000256" key="4">
    <source>
        <dbReference type="ARBA" id="ARBA00023002"/>
    </source>
</evidence>
<comment type="caution">
    <text evidence="7">Lacks conserved residue(s) required for the propagation of feature annotation.</text>
</comment>
<dbReference type="SUPFAM" id="SSF51735">
    <property type="entry name" value="NAD(P)-binding Rossmann-fold domains"/>
    <property type="match status" value="1"/>
</dbReference>
<keyword evidence="4 7" id="KW-0560">Oxidoreductase</keyword>
<accession>A0ABU7LUZ4</accession>
<dbReference type="EC" id="1.1.1.25" evidence="2 7"/>
<evidence type="ECO:0000256" key="3">
    <source>
        <dbReference type="ARBA" id="ARBA00022857"/>
    </source>
</evidence>
<dbReference type="Gene3D" id="3.40.50.720">
    <property type="entry name" value="NAD(P)-binding Rossmann-like Domain"/>
    <property type="match status" value="1"/>
</dbReference>
<evidence type="ECO:0000313" key="11">
    <source>
        <dbReference type="Proteomes" id="UP001310692"/>
    </source>
</evidence>
<evidence type="ECO:0000313" key="10">
    <source>
        <dbReference type="EMBL" id="MEE2565378.1"/>
    </source>
</evidence>
<feature type="binding site" evidence="7">
    <location>
        <position position="241"/>
    </location>
    <ligand>
        <name>NADP(+)</name>
        <dbReference type="ChEBI" id="CHEBI:58349"/>
    </ligand>
</feature>
<dbReference type="InterPro" id="IPR006151">
    <property type="entry name" value="Shikm_DH/Glu-tRNA_Rdtase"/>
</dbReference>
<dbReference type="GO" id="GO:0004764">
    <property type="term" value="F:shikimate 3-dehydrogenase (NADP+) activity"/>
    <property type="evidence" value="ECO:0007669"/>
    <property type="project" value="UniProtKB-EC"/>
</dbReference>
<feature type="binding site" evidence="7">
    <location>
        <begin position="20"/>
        <end position="22"/>
    </location>
    <ligand>
        <name>shikimate</name>
        <dbReference type="ChEBI" id="CHEBI:36208"/>
    </ligand>
</feature>
<evidence type="ECO:0000256" key="1">
    <source>
        <dbReference type="ARBA" id="ARBA00004871"/>
    </source>
</evidence>
<feature type="domain" description="Quinate/shikimate 5-dehydrogenase/glutamyl-tRNA reductase" evidence="8">
    <location>
        <begin position="122"/>
        <end position="195"/>
    </location>
</feature>
<evidence type="ECO:0000256" key="2">
    <source>
        <dbReference type="ARBA" id="ARBA00012962"/>
    </source>
</evidence>
<comment type="catalytic activity">
    <reaction evidence="6 7">
        <text>shikimate + NADP(+) = 3-dehydroshikimate + NADPH + H(+)</text>
        <dbReference type="Rhea" id="RHEA:17737"/>
        <dbReference type="ChEBI" id="CHEBI:15378"/>
        <dbReference type="ChEBI" id="CHEBI:16630"/>
        <dbReference type="ChEBI" id="CHEBI:36208"/>
        <dbReference type="ChEBI" id="CHEBI:57783"/>
        <dbReference type="ChEBI" id="CHEBI:58349"/>
        <dbReference type="EC" id="1.1.1.25"/>
    </reaction>
</comment>
<dbReference type="InterPro" id="IPR036291">
    <property type="entry name" value="NAD(P)-bd_dom_sf"/>
</dbReference>
<comment type="similarity">
    <text evidence="7">Belongs to the shikimate dehydrogenase family.</text>
</comment>
<dbReference type="RefSeq" id="WP_330194914.1">
    <property type="nucleotide sequence ID" value="NZ_JAZDRO010000001.1"/>
</dbReference>
<dbReference type="InterPro" id="IPR013708">
    <property type="entry name" value="Shikimate_DH-bd_N"/>
</dbReference>
<dbReference type="Pfam" id="PF08501">
    <property type="entry name" value="Shikimate_dh_N"/>
    <property type="match status" value="1"/>
</dbReference>
<comment type="caution">
    <text evidence="10">The sequence shown here is derived from an EMBL/GenBank/DDBJ whole genome shotgun (WGS) entry which is preliminary data.</text>
</comment>
<evidence type="ECO:0000256" key="6">
    <source>
        <dbReference type="ARBA" id="ARBA00049442"/>
    </source>
</evidence>
<feature type="domain" description="Shikimate dehydrogenase substrate binding N-terminal" evidence="9">
    <location>
        <begin position="12"/>
        <end position="93"/>
    </location>
</feature>
<feature type="binding site" evidence="7">
    <location>
        <position position="67"/>
    </location>
    <ligand>
        <name>shikimate</name>
        <dbReference type="ChEBI" id="CHEBI:36208"/>
    </ligand>
</feature>
<dbReference type="PANTHER" id="PTHR21089">
    <property type="entry name" value="SHIKIMATE DEHYDROGENASE"/>
    <property type="match status" value="1"/>
</dbReference>
<comment type="function">
    <text evidence="7">Involved in the biosynthesis of the chorismate, which leads to the biosynthesis of aromatic amino acids. Catalyzes the reversible NADPH linked reduction of 3-dehydroshikimate (DHSA) to yield shikimate (SA).</text>
</comment>
<feature type="binding site" evidence="7">
    <location>
        <begin position="155"/>
        <end position="160"/>
    </location>
    <ligand>
        <name>NADP(+)</name>
        <dbReference type="ChEBI" id="CHEBI:58349"/>
    </ligand>
</feature>
<dbReference type="SUPFAM" id="SSF53223">
    <property type="entry name" value="Aminoacid dehydrogenase-like, N-terminal domain"/>
    <property type="match status" value="1"/>
</dbReference>
<name>A0ABU7LUZ4_9PROT</name>
<keyword evidence="3 7" id="KW-0521">NADP</keyword>
<keyword evidence="5 7" id="KW-0057">Aromatic amino acid biosynthesis</keyword>
<evidence type="ECO:0000256" key="7">
    <source>
        <dbReference type="HAMAP-Rule" id="MF_00222"/>
    </source>
</evidence>
<feature type="binding site" evidence="7">
    <location>
        <position position="220"/>
    </location>
    <ligand>
        <name>shikimate</name>
        <dbReference type="ChEBI" id="CHEBI:36208"/>
    </ligand>
</feature>
<keyword evidence="7" id="KW-0028">Amino-acid biosynthesis</keyword>
<feature type="binding site" evidence="7">
    <location>
        <position position="248"/>
    </location>
    <ligand>
        <name>shikimate</name>
        <dbReference type="ChEBI" id="CHEBI:36208"/>
    </ligand>
</feature>
<reference evidence="10 11" key="1">
    <citation type="submission" date="2024-01" db="EMBL/GenBank/DDBJ databases">
        <title>Hyphobacterium bacterium isolated from marine sediment.</title>
        <authorList>
            <person name="Zhao S."/>
        </authorList>
    </citation>
    <scope>NUCLEOTIDE SEQUENCE [LARGE SCALE GENOMIC DNA]</scope>
    <source>
        <strain evidence="10 11">Y60-23</strain>
    </source>
</reference>
<gene>
    <name evidence="7" type="primary">aroE</name>
    <name evidence="10" type="ORF">V0U35_01700</name>
</gene>
<dbReference type="Pfam" id="PF01488">
    <property type="entry name" value="Shikimate_DH"/>
    <property type="match status" value="1"/>
</dbReference>
<comment type="subunit">
    <text evidence="7">Homodimer.</text>
</comment>
<evidence type="ECO:0000259" key="8">
    <source>
        <dbReference type="Pfam" id="PF01488"/>
    </source>
</evidence>
<organism evidence="10 11">
    <name type="scientific">Hyphobacterium marinum</name>
    <dbReference type="NCBI Taxonomy" id="3116574"/>
    <lineage>
        <taxon>Bacteria</taxon>
        <taxon>Pseudomonadati</taxon>
        <taxon>Pseudomonadota</taxon>
        <taxon>Alphaproteobacteria</taxon>
        <taxon>Maricaulales</taxon>
        <taxon>Maricaulaceae</taxon>
        <taxon>Hyphobacterium</taxon>
    </lineage>
</organism>